<protein>
    <submittedName>
        <fullName evidence="9">(diamondback moth) hypothetical protein</fullName>
    </submittedName>
</protein>
<comment type="caution">
    <text evidence="9">The sequence shown here is derived from an EMBL/GenBank/DDBJ whole genome shotgun (WGS) entry which is preliminary data.</text>
</comment>
<evidence type="ECO:0000256" key="4">
    <source>
        <dbReference type="ARBA" id="ARBA00023157"/>
    </source>
</evidence>
<feature type="domain" description="Chitin-binding type-2" evidence="8">
    <location>
        <begin position="189"/>
        <end position="244"/>
    </location>
</feature>
<dbReference type="PANTHER" id="PTHR23301:SF98">
    <property type="entry name" value="CHITIN-BINDING TYPE-2 DOMAIN-CONTAINING PROTEIN-RELATED"/>
    <property type="match status" value="1"/>
</dbReference>
<accession>A0A8S4E4W9</accession>
<evidence type="ECO:0000256" key="5">
    <source>
        <dbReference type="ARBA" id="ARBA00023180"/>
    </source>
</evidence>
<name>A0A8S4E4W9_PLUXY</name>
<evidence type="ECO:0000256" key="7">
    <source>
        <dbReference type="SAM" id="SignalP"/>
    </source>
</evidence>
<evidence type="ECO:0000256" key="6">
    <source>
        <dbReference type="SAM" id="MobiDB-lite"/>
    </source>
</evidence>
<dbReference type="SUPFAM" id="SSF57625">
    <property type="entry name" value="Invertebrate chitin-binding proteins"/>
    <property type="match status" value="2"/>
</dbReference>
<dbReference type="InterPro" id="IPR002557">
    <property type="entry name" value="Chitin-bd_dom"/>
</dbReference>
<evidence type="ECO:0000256" key="2">
    <source>
        <dbReference type="ARBA" id="ARBA00022729"/>
    </source>
</evidence>
<dbReference type="AlphaFoldDB" id="A0A8S4E4W9"/>
<reference evidence="9" key="1">
    <citation type="submission" date="2020-11" db="EMBL/GenBank/DDBJ databases">
        <authorList>
            <person name="Whiteford S."/>
        </authorList>
    </citation>
    <scope>NUCLEOTIDE SEQUENCE</scope>
</reference>
<dbReference type="Gene3D" id="2.170.140.10">
    <property type="entry name" value="Chitin binding domain"/>
    <property type="match status" value="2"/>
</dbReference>
<evidence type="ECO:0000313" key="9">
    <source>
        <dbReference type="EMBL" id="CAG9110086.1"/>
    </source>
</evidence>
<dbReference type="InterPro" id="IPR036508">
    <property type="entry name" value="Chitin-bd_dom_sf"/>
</dbReference>
<keyword evidence="3" id="KW-0677">Repeat</keyword>
<dbReference type="PROSITE" id="PS50940">
    <property type="entry name" value="CHIT_BIND_II"/>
    <property type="match status" value="2"/>
</dbReference>
<proteinExistence type="predicted"/>
<feature type="domain" description="Chitin-binding type-2" evidence="8">
    <location>
        <begin position="127"/>
        <end position="181"/>
    </location>
</feature>
<keyword evidence="5" id="KW-0325">Glycoprotein</keyword>
<evidence type="ECO:0000313" key="10">
    <source>
        <dbReference type="Proteomes" id="UP000653454"/>
    </source>
</evidence>
<gene>
    <name evidence="9" type="ORF">PLXY2_LOCUS4296</name>
</gene>
<feature type="region of interest" description="Disordered" evidence="6">
    <location>
        <begin position="245"/>
        <end position="314"/>
    </location>
</feature>
<feature type="compositionally biased region" description="Low complexity" evidence="6">
    <location>
        <begin position="248"/>
        <end position="263"/>
    </location>
</feature>
<feature type="chain" id="PRO_5035783161" evidence="7">
    <location>
        <begin position="21"/>
        <end position="342"/>
    </location>
</feature>
<keyword evidence="4" id="KW-1015">Disulfide bond</keyword>
<organism evidence="9 10">
    <name type="scientific">Plutella xylostella</name>
    <name type="common">Diamondback moth</name>
    <name type="synonym">Plutella maculipennis</name>
    <dbReference type="NCBI Taxonomy" id="51655"/>
    <lineage>
        <taxon>Eukaryota</taxon>
        <taxon>Metazoa</taxon>
        <taxon>Ecdysozoa</taxon>
        <taxon>Arthropoda</taxon>
        <taxon>Hexapoda</taxon>
        <taxon>Insecta</taxon>
        <taxon>Pterygota</taxon>
        <taxon>Neoptera</taxon>
        <taxon>Endopterygota</taxon>
        <taxon>Lepidoptera</taxon>
        <taxon>Glossata</taxon>
        <taxon>Ditrysia</taxon>
        <taxon>Yponomeutoidea</taxon>
        <taxon>Plutellidae</taxon>
        <taxon>Plutella</taxon>
    </lineage>
</organism>
<dbReference type="Proteomes" id="UP000653454">
    <property type="component" value="Unassembled WGS sequence"/>
</dbReference>
<keyword evidence="10" id="KW-1185">Reference proteome</keyword>
<sequence>MSRLIVFLLLGLLGNIFCEGELDNEVRDKSSEKGRQKRLLFYDEEGNLVKTFTNPYLRDFALNPDKRTSFPALLNPFLAFFRPSPAAAVTHYMVPVSSEVVQHIHADPALQNKFQLLPTKDATVEPNPLCAGRRDQVPSPLACSSFLNCWDGWAFEQRCPDGLLFSTQGYCDYPRNVDCYERRVKEEVTPRCGKEFEAFRNREHCGEFFVCVNQVPVKFKCPADLAYSQELGICDYPQRVSCDTSFESSSPPSSSSPSSSSSPASPPSAPSEAPQTAAPVVSNPQADAVETKPASGLPPPVLTTLTKTDYNKESWSTTHVAISRQDAIRQLELSRLAKVNTK</sequence>
<evidence type="ECO:0000256" key="1">
    <source>
        <dbReference type="ARBA" id="ARBA00022669"/>
    </source>
</evidence>
<dbReference type="PANTHER" id="PTHR23301">
    <property type="entry name" value="CHITIN BINDING PERITROPHIN-A"/>
    <property type="match status" value="1"/>
</dbReference>
<dbReference type="SMART" id="SM00494">
    <property type="entry name" value="ChtBD2"/>
    <property type="match status" value="2"/>
</dbReference>
<keyword evidence="2 7" id="KW-0732">Signal</keyword>
<evidence type="ECO:0000256" key="3">
    <source>
        <dbReference type="ARBA" id="ARBA00022737"/>
    </source>
</evidence>
<keyword evidence="1" id="KW-0147">Chitin-binding</keyword>
<evidence type="ECO:0000259" key="8">
    <source>
        <dbReference type="PROSITE" id="PS50940"/>
    </source>
</evidence>
<dbReference type="GO" id="GO:0008061">
    <property type="term" value="F:chitin binding"/>
    <property type="evidence" value="ECO:0007669"/>
    <property type="project" value="UniProtKB-KW"/>
</dbReference>
<dbReference type="GO" id="GO:0005576">
    <property type="term" value="C:extracellular region"/>
    <property type="evidence" value="ECO:0007669"/>
    <property type="project" value="InterPro"/>
</dbReference>
<dbReference type="EMBL" id="CAJHNJ030000012">
    <property type="protein sequence ID" value="CAG9110086.1"/>
    <property type="molecule type" value="Genomic_DNA"/>
</dbReference>
<dbReference type="Pfam" id="PF01607">
    <property type="entry name" value="CBM_14"/>
    <property type="match status" value="2"/>
</dbReference>
<feature type="signal peptide" evidence="7">
    <location>
        <begin position="1"/>
        <end position="20"/>
    </location>
</feature>
<dbReference type="InterPro" id="IPR051940">
    <property type="entry name" value="Chitin_bind-dev_reg"/>
</dbReference>